<accession>A0A6A6T149</accession>
<dbReference type="Proteomes" id="UP000799324">
    <property type="component" value="Unassembled WGS sequence"/>
</dbReference>
<dbReference type="PANTHER" id="PTHR33112:SF9">
    <property type="entry name" value="HETEROKARYON INCOMPATIBILITY DOMAIN-CONTAINING PROTEIN"/>
    <property type="match status" value="1"/>
</dbReference>
<evidence type="ECO:0000259" key="1">
    <source>
        <dbReference type="Pfam" id="PF06985"/>
    </source>
</evidence>
<dbReference type="AlphaFoldDB" id="A0A6A6T149"/>
<protein>
    <submittedName>
        <fullName evidence="2">HET-domain-containing protein</fullName>
    </submittedName>
</protein>
<evidence type="ECO:0000313" key="3">
    <source>
        <dbReference type="Proteomes" id="UP000799324"/>
    </source>
</evidence>
<evidence type="ECO:0000313" key="2">
    <source>
        <dbReference type="EMBL" id="KAF2652568.1"/>
    </source>
</evidence>
<dbReference type="EMBL" id="MU004398">
    <property type="protein sequence ID" value="KAF2652568.1"/>
    <property type="molecule type" value="Genomic_DNA"/>
</dbReference>
<sequence>PPRLIHVGSKENSWAISICLSQVDIPCESVQEGYYTCLSHCWGRTRPFITTKANLEKNRQGIPWEALPKTFQDAVDITRSLGFQYVWIDSLCIVQDDADDWEKHCATMATIYRNASLVLAATASEDSQGGLFRRRSTKIQPHEDHHNRSSMPLLSRAWALQERLVSGAIVHFLDEEIIWECLEGYQCECGWSAEPNYYAPPLSWEDMVQAYTRRNLTFRKDLLPALSAIAERYEHSWDRWIKERPRDTYLAGLWRAELKLTMLWFTTESRKDADTDGTAPSWSWVSSPGMVVF</sequence>
<feature type="domain" description="Heterokaryon incompatibility" evidence="1">
    <location>
        <begin position="35"/>
        <end position="147"/>
    </location>
</feature>
<proteinExistence type="predicted"/>
<name>A0A6A6T149_9PLEO</name>
<dbReference type="PANTHER" id="PTHR33112">
    <property type="entry name" value="DOMAIN PROTEIN, PUTATIVE-RELATED"/>
    <property type="match status" value="1"/>
</dbReference>
<organism evidence="2 3">
    <name type="scientific">Lophiostoma macrostomum CBS 122681</name>
    <dbReference type="NCBI Taxonomy" id="1314788"/>
    <lineage>
        <taxon>Eukaryota</taxon>
        <taxon>Fungi</taxon>
        <taxon>Dikarya</taxon>
        <taxon>Ascomycota</taxon>
        <taxon>Pezizomycotina</taxon>
        <taxon>Dothideomycetes</taxon>
        <taxon>Pleosporomycetidae</taxon>
        <taxon>Pleosporales</taxon>
        <taxon>Lophiostomataceae</taxon>
        <taxon>Lophiostoma</taxon>
    </lineage>
</organism>
<dbReference type="Pfam" id="PF06985">
    <property type="entry name" value="HET"/>
    <property type="match status" value="1"/>
</dbReference>
<feature type="non-terminal residue" evidence="2">
    <location>
        <position position="1"/>
    </location>
</feature>
<keyword evidence="3" id="KW-1185">Reference proteome</keyword>
<dbReference type="OrthoDB" id="5347061at2759"/>
<dbReference type="InterPro" id="IPR010730">
    <property type="entry name" value="HET"/>
</dbReference>
<gene>
    <name evidence="2" type="ORF">K491DRAFT_579787</name>
</gene>
<feature type="non-terminal residue" evidence="2">
    <location>
        <position position="293"/>
    </location>
</feature>
<reference evidence="2" key="1">
    <citation type="journal article" date="2020" name="Stud. Mycol.">
        <title>101 Dothideomycetes genomes: a test case for predicting lifestyles and emergence of pathogens.</title>
        <authorList>
            <person name="Haridas S."/>
            <person name="Albert R."/>
            <person name="Binder M."/>
            <person name="Bloem J."/>
            <person name="Labutti K."/>
            <person name="Salamov A."/>
            <person name="Andreopoulos B."/>
            <person name="Baker S."/>
            <person name="Barry K."/>
            <person name="Bills G."/>
            <person name="Bluhm B."/>
            <person name="Cannon C."/>
            <person name="Castanera R."/>
            <person name="Culley D."/>
            <person name="Daum C."/>
            <person name="Ezra D."/>
            <person name="Gonzalez J."/>
            <person name="Henrissat B."/>
            <person name="Kuo A."/>
            <person name="Liang C."/>
            <person name="Lipzen A."/>
            <person name="Lutzoni F."/>
            <person name="Magnuson J."/>
            <person name="Mondo S."/>
            <person name="Nolan M."/>
            <person name="Ohm R."/>
            <person name="Pangilinan J."/>
            <person name="Park H.-J."/>
            <person name="Ramirez L."/>
            <person name="Alfaro M."/>
            <person name="Sun H."/>
            <person name="Tritt A."/>
            <person name="Yoshinaga Y."/>
            <person name="Zwiers L.-H."/>
            <person name="Turgeon B."/>
            <person name="Goodwin S."/>
            <person name="Spatafora J."/>
            <person name="Crous P."/>
            <person name="Grigoriev I."/>
        </authorList>
    </citation>
    <scope>NUCLEOTIDE SEQUENCE</scope>
    <source>
        <strain evidence="2">CBS 122681</strain>
    </source>
</reference>